<sequence length="363" mass="40650">MTASAHHLQHNFISNKTSNTFRAATLLNLPGTTSSGNSPFRTARSGFQQRDATQMKPREHIQLLDPYIDYLFLGDYVDRGQHSLETITLLLALKIEYPENVHLIRGNHEAADINALFGFRLECIERMGESDGIWAWTRFNQLFNYLPLAAMIEKKIICMHGGIGRSINTVEQIEKLERPITMDVGSIILMDLLWSDPTENDSVEGLRPNARGPGLVTFGPDRVTEFCKRNKLQLIIRAHECVMDGFERFAHGQLITLFSATNYCGTANNAGAILVVGRGLVIVPKLIHPLPPPVNSPESSPERGDATWMQFQGTYGIAKKNNQQDIMDTPEISSLSKKVCKCLHTMLQPGTLFKQDSHTSYQI</sequence>
<keyword evidence="8" id="KW-0904">Protein phosphatase</keyword>
<dbReference type="Gene3D" id="3.60.21.10">
    <property type="match status" value="1"/>
</dbReference>
<evidence type="ECO:0000256" key="10">
    <source>
        <dbReference type="ARBA" id="ARBA00023242"/>
    </source>
</evidence>
<evidence type="ECO:0000259" key="15">
    <source>
        <dbReference type="PROSITE" id="PS00125"/>
    </source>
</evidence>
<dbReference type="InterPro" id="IPR006186">
    <property type="entry name" value="Ser/Thr-sp_prot-phosphatase"/>
</dbReference>
<evidence type="ECO:0000256" key="1">
    <source>
        <dbReference type="ARBA" id="ARBA00001936"/>
    </source>
</evidence>
<dbReference type="PROSITE" id="PS00125">
    <property type="entry name" value="SER_THR_PHOSPHATASE"/>
    <property type="match status" value="1"/>
</dbReference>
<evidence type="ECO:0000256" key="4">
    <source>
        <dbReference type="ARBA" id="ARBA00022441"/>
    </source>
</evidence>
<dbReference type="SUPFAM" id="SSF56300">
    <property type="entry name" value="Metallo-dependent phosphatases"/>
    <property type="match status" value="1"/>
</dbReference>
<comment type="catalytic activity">
    <reaction evidence="11">
        <text>O-phospho-L-seryl-[protein] + H2O = L-seryl-[protein] + phosphate</text>
        <dbReference type="Rhea" id="RHEA:20629"/>
        <dbReference type="Rhea" id="RHEA-COMP:9863"/>
        <dbReference type="Rhea" id="RHEA-COMP:11604"/>
        <dbReference type="ChEBI" id="CHEBI:15377"/>
        <dbReference type="ChEBI" id="CHEBI:29999"/>
        <dbReference type="ChEBI" id="CHEBI:43474"/>
        <dbReference type="ChEBI" id="CHEBI:83421"/>
        <dbReference type="EC" id="3.1.3.16"/>
    </reaction>
</comment>
<evidence type="ECO:0000256" key="13">
    <source>
        <dbReference type="RuleBase" id="RU004273"/>
    </source>
</evidence>
<comment type="caution">
    <text evidence="16">The sequence shown here is derived from an EMBL/GenBank/DDBJ whole genome shotgun (WGS) entry which is preliminary data.</text>
</comment>
<evidence type="ECO:0000313" key="17">
    <source>
        <dbReference type="Proteomes" id="UP000604825"/>
    </source>
</evidence>
<dbReference type="FunFam" id="3.60.21.10:FF:000008">
    <property type="entry name" value="Serine/threonine-protein phosphatase"/>
    <property type="match status" value="1"/>
</dbReference>
<organism evidence="16 17">
    <name type="scientific">Miscanthus lutarioriparius</name>
    <dbReference type="NCBI Taxonomy" id="422564"/>
    <lineage>
        <taxon>Eukaryota</taxon>
        <taxon>Viridiplantae</taxon>
        <taxon>Streptophyta</taxon>
        <taxon>Embryophyta</taxon>
        <taxon>Tracheophyta</taxon>
        <taxon>Spermatophyta</taxon>
        <taxon>Magnoliopsida</taxon>
        <taxon>Liliopsida</taxon>
        <taxon>Poales</taxon>
        <taxon>Poaceae</taxon>
        <taxon>PACMAD clade</taxon>
        <taxon>Panicoideae</taxon>
        <taxon>Andropogonodae</taxon>
        <taxon>Andropogoneae</taxon>
        <taxon>Saccharinae</taxon>
        <taxon>Miscanthus</taxon>
    </lineage>
</organism>
<evidence type="ECO:0000256" key="7">
    <source>
        <dbReference type="ARBA" id="ARBA00022801"/>
    </source>
</evidence>
<dbReference type="SMART" id="SM00156">
    <property type="entry name" value="PP2Ac"/>
    <property type="match status" value="1"/>
</dbReference>
<evidence type="ECO:0000256" key="12">
    <source>
        <dbReference type="ARBA" id="ARBA00048336"/>
    </source>
</evidence>
<dbReference type="PANTHER" id="PTHR46422">
    <property type="entry name" value="SERINE/THREONINE-PROTEIN PHOSPHATASE BSL3"/>
    <property type="match status" value="1"/>
</dbReference>
<evidence type="ECO:0000256" key="11">
    <source>
        <dbReference type="ARBA" id="ARBA00047761"/>
    </source>
</evidence>
<accession>A0A811RTA0</accession>
<dbReference type="EMBL" id="CAJGYO010000016">
    <property type="protein sequence ID" value="CAD6272956.1"/>
    <property type="molecule type" value="Genomic_DNA"/>
</dbReference>
<dbReference type="GO" id="GO:0005634">
    <property type="term" value="C:nucleus"/>
    <property type="evidence" value="ECO:0007669"/>
    <property type="project" value="UniProtKB-SubCell"/>
</dbReference>
<comment type="cofactor">
    <cofactor evidence="1">
        <name>Mn(2+)</name>
        <dbReference type="ChEBI" id="CHEBI:29035"/>
    </cofactor>
</comment>
<feature type="region of interest" description="Disordered" evidence="14">
    <location>
        <begin position="30"/>
        <end position="53"/>
    </location>
</feature>
<evidence type="ECO:0000256" key="14">
    <source>
        <dbReference type="SAM" id="MobiDB-lite"/>
    </source>
</evidence>
<dbReference type="EC" id="3.1.3.16" evidence="13"/>
<keyword evidence="7 13" id="KW-0378">Hydrolase</keyword>
<evidence type="ECO:0000256" key="3">
    <source>
        <dbReference type="ARBA" id="ARBA00005671"/>
    </source>
</evidence>
<dbReference type="AlphaFoldDB" id="A0A811RTA0"/>
<evidence type="ECO:0000256" key="6">
    <source>
        <dbReference type="ARBA" id="ARBA00022737"/>
    </source>
</evidence>
<comment type="similarity">
    <text evidence="3">Belongs to the PPP phosphatase family. BSU subfamily.</text>
</comment>
<comment type="catalytic activity">
    <reaction evidence="12 13">
        <text>O-phospho-L-threonyl-[protein] + H2O = L-threonyl-[protein] + phosphate</text>
        <dbReference type="Rhea" id="RHEA:47004"/>
        <dbReference type="Rhea" id="RHEA-COMP:11060"/>
        <dbReference type="Rhea" id="RHEA-COMP:11605"/>
        <dbReference type="ChEBI" id="CHEBI:15377"/>
        <dbReference type="ChEBI" id="CHEBI:30013"/>
        <dbReference type="ChEBI" id="CHEBI:43474"/>
        <dbReference type="ChEBI" id="CHEBI:61977"/>
        <dbReference type="EC" id="3.1.3.16"/>
    </reaction>
</comment>
<dbReference type="InterPro" id="IPR004843">
    <property type="entry name" value="Calcineurin-like_PHP"/>
</dbReference>
<protein>
    <recommendedName>
        <fullName evidence="13">Serine/threonine-protein phosphatase</fullName>
        <ecNumber evidence="13">3.1.3.16</ecNumber>
    </recommendedName>
</protein>
<keyword evidence="10" id="KW-0539">Nucleus</keyword>
<name>A0A811RTA0_9POAL</name>
<keyword evidence="6" id="KW-0677">Repeat</keyword>
<keyword evidence="17" id="KW-1185">Reference proteome</keyword>
<evidence type="ECO:0000256" key="2">
    <source>
        <dbReference type="ARBA" id="ARBA00004123"/>
    </source>
</evidence>
<keyword evidence="4" id="KW-0880">Kelch repeat</keyword>
<reference evidence="16" key="1">
    <citation type="submission" date="2020-10" db="EMBL/GenBank/DDBJ databases">
        <authorList>
            <person name="Han B."/>
            <person name="Lu T."/>
            <person name="Zhao Q."/>
            <person name="Huang X."/>
            <person name="Zhao Y."/>
        </authorList>
    </citation>
    <scope>NUCLEOTIDE SEQUENCE</scope>
</reference>
<dbReference type="PRINTS" id="PR00114">
    <property type="entry name" value="STPHPHTASE"/>
</dbReference>
<dbReference type="InterPro" id="IPR029052">
    <property type="entry name" value="Metallo-depent_PP-like"/>
</dbReference>
<comment type="subcellular location">
    <subcellularLocation>
        <location evidence="2">Nucleus</location>
    </subcellularLocation>
</comment>
<keyword evidence="5" id="KW-0479">Metal-binding</keyword>
<evidence type="ECO:0000256" key="9">
    <source>
        <dbReference type="ARBA" id="ARBA00023211"/>
    </source>
</evidence>
<keyword evidence="9" id="KW-0464">Manganese</keyword>
<feature type="domain" description="Serine/threonine specific protein phosphatases" evidence="15">
    <location>
        <begin position="104"/>
        <end position="109"/>
    </location>
</feature>
<dbReference type="Proteomes" id="UP000604825">
    <property type="component" value="Unassembled WGS sequence"/>
</dbReference>
<dbReference type="GO" id="GO:0046872">
    <property type="term" value="F:metal ion binding"/>
    <property type="evidence" value="ECO:0007669"/>
    <property type="project" value="UniProtKB-KW"/>
</dbReference>
<dbReference type="PANTHER" id="PTHR46422:SF6">
    <property type="entry name" value="SERINE_THREONINE-PROTEIN PHOSPHATASE BSL1"/>
    <property type="match status" value="1"/>
</dbReference>
<proteinExistence type="inferred from homology"/>
<evidence type="ECO:0000313" key="16">
    <source>
        <dbReference type="EMBL" id="CAD6272956.1"/>
    </source>
</evidence>
<dbReference type="Pfam" id="PF00149">
    <property type="entry name" value="Metallophos"/>
    <property type="match status" value="1"/>
</dbReference>
<gene>
    <name evidence="16" type="ORF">NCGR_LOCUS56225</name>
</gene>
<evidence type="ECO:0000256" key="5">
    <source>
        <dbReference type="ARBA" id="ARBA00022723"/>
    </source>
</evidence>
<evidence type="ECO:0000256" key="8">
    <source>
        <dbReference type="ARBA" id="ARBA00022912"/>
    </source>
</evidence>
<dbReference type="OrthoDB" id="309851at2759"/>
<dbReference type="GO" id="GO:0004722">
    <property type="term" value="F:protein serine/threonine phosphatase activity"/>
    <property type="evidence" value="ECO:0007669"/>
    <property type="project" value="UniProtKB-EC"/>
</dbReference>
<dbReference type="GO" id="GO:0005886">
    <property type="term" value="C:plasma membrane"/>
    <property type="evidence" value="ECO:0007669"/>
    <property type="project" value="UniProtKB-ARBA"/>
</dbReference>
<feature type="compositionally biased region" description="Polar residues" evidence="14">
    <location>
        <begin position="30"/>
        <end position="52"/>
    </location>
</feature>